<proteinExistence type="predicted"/>
<keyword evidence="2" id="KW-1185">Reference proteome</keyword>
<dbReference type="EMBL" id="JAPDPI010000006">
    <property type="protein sequence ID" value="MCW3804931.1"/>
    <property type="molecule type" value="Genomic_DNA"/>
</dbReference>
<dbReference type="AlphaFoldDB" id="A0AAE3MCI9"/>
<comment type="caution">
    <text evidence="1">The sequence shown here is derived from an EMBL/GenBank/DDBJ whole genome shotgun (WGS) entry which is preliminary data.</text>
</comment>
<evidence type="ECO:0000313" key="2">
    <source>
        <dbReference type="Proteomes" id="UP001207408"/>
    </source>
</evidence>
<sequence>MPRLDKETKERIRKLDYKELQDIVIKIASKEKSVYDFILVNYLDKKIGEKELYEATKVDLEILLQKRYKGFSEQLRNANMLAACIKRINEFTKISKNKLYEADLLLYILSIPFSLNANMFGTCFTQYDTKVAIIVKRLVNVVTKKLHEDYKIEYEETINDYLKKLHQMSNHIDTVYNLPETI</sequence>
<protein>
    <submittedName>
        <fullName evidence="1">Uncharacterized protein</fullName>
    </submittedName>
</protein>
<dbReference type="RefSeq" id="WP_301198153.1">
    <property type="nucleotide sequence ID" value="NZ_JAPDPI010000006.1"/>
</dbReference>
<name>A0AAE3MCI9_9BACT</name>
<gene>
    <name evidence="1" type="ORF">OM074_04785</name>
</gene>
<evidence type="ECO:0000313" key="1">
    <source>
        <dbReference type="EMBL" id="MCW3804931.1"/>
    </source>
</evidence>
<accession>A0AAE3MCI9</accession>
<dbReference type="Proteomes" id="UP001207408">
    <property type="component" value="Unassembled WGS sequence"/>
</dbReference>
<reference evidence="1" key="1">
    <citation type="submission" date="2022-10" db="EMBL/GenBank/DDBJ databases">
        <authorList>
            <person name="Yu W.X."/>
        </authorList>
    </citation>
    <scope>NUCLEOTIDE SEQUENCE</scope>
    <source>
        <strain evidence="1">D04</strain>
    </source>
</reference>
<organism evidence="1 2">
    <name type="scientific">Plebeiibacterium marinum</name>
    <dbReference type="NCBI Taxonomy" id="2992111"/>
    <lineage>
        <taxon>Bacteria</taxon>
        <taxon>Pseudomonadati</taxon>
        <taxon>Bacteroidota</taxon>
        <taxon>Bacteroidia</taxon>
        <taxon>Marinilabiliales</taxon>
        <taxon>Marinilabiliaceae</taxon>
        <taxon>Plebeiibacterium</taxon>
    </lineage>
</organism>